<feature type="non-terminal residue" evidence="2">
    <location>
        <position position="100"/>
    </location>
</feature>
<evidence type="ECO:0000313" key="2">
    <source>
        <dbReference type="EMBL" id="KAL1402377.1"/>
    </source>
</evidence>
<feature type="compositionally biased region" description="Gly residues" evidence="1">
    <location>
        <begin position="10"/>
        <end position="23"/>
    </location>
</feature>
<organism evidence="2 3">
    <name type="scientific">Culex pipiens pipiens</name>
    <name type="common">Northern house mosquito</name>
    <dbReference type="NCBI Taxonomy" id="38569"/>
    <lineage>
        <taxon>Eukaryota</taxon>
        <taxon>Metazoa</taxon>
        <taxon>Ecdysozoa</taxon>
        <taxon>Arthropoda</taxon>
        <taxon>Hexapoda</taxon>
        <taxon>Insecta</taxon>
        <taxon>Pterygota</taxon>
        <taxon>Neoptera</taxon>
        <taxon>Endopterygota</taxon>
        <taxon>Diptera</taxon>
        <taxon>Nematocera</taxon>
        <taxon>Culicoidea</taxon>
        <taxon>Culicidae</taxon>
        <taxon>Culicinae</taxon>
        <taxon>Culicini</taxon>
        <taxon>Culex</taxon>
        <taxon>Culex</taxon>
    </lineage>
</organism>
<name>A0ABD1DS18_CULPP</name>
<dbReference type="EMBL" id="JBEHCU010003106">
    <property type="protein sequence ID" value="KAL1402377.1"/>
    <property type="molecule type" value="Genomic_DNA"/>
</dbReference>
<dbReference type="Proteomes" id="UP001562425">
    <property type="component" value="Unassembled WGS sequence"/>
</dbReference>
<feature type="region of interest" description="Disordered" evidence="1">
    <location>
        <begin position="1"/>
        <end position="79"/>
    </location>
</feature>
<comment type="caution">
    <text evidence="2">The sequence shown here is derived from an EMBL/GenBank/DDBJ whole genome shotgun (WGS) entry which is preliminary data.</text>
</comment>
<protein>
    <submittedName>
        <fullName evidence="2">Uncharacterized protein</fullName>
    </submittedName>
</protein>
<reference evidence="2 3" key="1">
    <citation type="submission" date="2024-05" db="EMBL/GenBank/DDBJ databases">
        <title>Culex pipiens pipiens assembly and annotation.</title>
        <authorList>
            <person name="Alout H."/>
            <person name="Durand T."/>
        </authorList>
    </citation>
    <scope>NUCLEOTIDE SEQUENCE [LARGE SCALE GENOMIC DNA]</scope>
    <source>
        <strain evidence="2">HA-2024</strain>
        <tissue evidence="2">Whole body</tissue>
    </source>
</reference>
<sequence>MPLLHQTSITGGGPDGVGDGGVDAGDESDAADGPMPTVKHGRKGHGHHGQDRGMMSFSRKKLKTKYMKSKAASKGGGGVVVLDGVAGTMTNGGGASDGEK</sequence>
<dbReference type="AlphaFoldDB" id="A0ABD1DS18"/>
<feature type="compositionally biased region" description="Basic residues" evidence="1">
    <location>
        <begin position="58"/>
        <end position="68"/>
    </location>
</feature>
<gene>
    <name evidence="2" type="ORF">pipiens_000964</name>
</gene>
<accession>A0ABD1DS18</accession>
<keyword evidence="3" id="KW-1185">Reference proteome</keyword>
<proteinExistence type="predicted"/>
<evidence type="ECO:0000256" key="1">
    <source>
        <dbReference type="SAM" id="MobiDB-lite"/>
    </source>
</evidence>
<evidence type="ECO:0000313" key="3">
    <source>
        <dbReference type="Proteomes" id="UP001562425"/>
    </source>
</evidence>